<proteinExistence type="predicted"/>
<dbReference type="SUPFAM" id="SSF81383">
    <property type="entry name" value="F-box domain"/>
    <property type="match status" value="1"/>
</dbReference>
<organism evidence="3 4">
    <name type="scientific">Nyssa sinensis</name>
    <dbReference type="NCBI Taxonomy" id="561372"/>
    <lineage>
        <taxon>Eukaryota</taxon>
        <taxon>Viridiplantae</taxon>
        <taxon>Streptophyta</taxon>
        <taxon>Embryophyta</taxon>
        <taxon>Tracheophyta</taxon>
        <taxon>Spermatophyta</taxon>
        <taxon>Magnoliopsida</taxon>
        <taxon>eudicotyledons</taxon>
        <taxon>Gunneridae</taxon>
        <taxon>Pentapetalae</taxon>
        <taxon>asterids</taxon>
        <taxon>Cornales</taxon>
        <taxon>Nyssaceae</taxon>
        <taxon>Nyssa</taxon>
    </lineage>
</organism>
<gene>
    <name evidence="3" type="ORF">F0562_001597</name>
</gene>
<dbReference type="InterPro" id="IPR036047">
    <property type="entry name" value="F-box-like_dom_sf"/>
</dbReference>
<protein>
    <recommendedName>
        <fullName evidence="5">F-box domain-containing protein</fullName>
    </recommendedName>
</protein>
<dbReference type="OrthoDB" id="671172at2759"/>
<feature type="domain" description="DUF4219" evidence="2">
    <location>
        <begin position="216"/>
        <end position="235"/>
    </location>
</feature>
<dbReference type="Proteomes" id="UP000325577">
    <property type="component" value="Linkage Group LG0"/>
</dbReference>
<accession>A0A5J5C3E5</accession>
<evidence type="ECO:0000259" key="2">
    <source>
        <dbReference type="Pfam" id="PF13961"/>
    </source>
</evidence>
<reference evidence="3 4" key="1">
    <citation type="submission" date="2019-09" db="EMBL/GenBank/DDBJ databases">
        <title>A chromosome-level genome assembly of the Chinese tupelo Nyssa sinensis.</title>
        <authorList>
            <person name="Yang X."/>
            <person name="Kang M."/>
            <person name="Yang Y."/>
            <person name="Xiong H."/>
            <person name="Wang M."/>
            <person name="Zhang Z."/>
            <person name="Wang Z."/>
            <person name="Wu H."/>
            <person name="Ma T."/>
            <person name="Liu J."/>
            <person name="Xi Z."/>
        </authorList>
    </citation>
    <scope>NUCLEOTIDE SEQUENCE [LARGE SCALE GENOMIC DNA]</scope>
    <source>
        <strain evidence="3">J267</strain>
        <tissue evidence="3">Leaf</tissue>
    </source>
</reference>
<dbReference type="Pfam" id="PF13961">
    <property type="entry name" value="DUF4219"/>
    <property type="match status" value="1"/>
</dbReference>
<evidence type="ECO:0000313" key="4">
    <source>
        <dbReference type="Proteomes" id="UP000325577"/>
    </source>
</evidence>
<dbReference type="Pfam" id="PF12937">
    <property type="entry name" value="F-box-like"/>
    <property type="match status" value="1"/>
</dbReference>
<dbReference type="InterPro" id="IPR025314">
    <property type="entry name" value="DUF4219"/>
</dbReference>
<dbReference type="EMBL" id="CM018031">
    <property type="protein sequence ID" value="KAA8549913.1"/>
    <property type="molecule type" value="Genomic_DNA"/>
</dbReference>
<sequence>MSSSFMTTVNQGGGSTISAIHSDILQTHIFTRLDGPTLASAGCVSSQLHALCTQEKLWRDICNHTWPSTNDPRINRLISTFPAGHRSFFSDSFPTLDHHHHRRSQLNSNRPSPTSELISAVDIYYHDKLIFSKVQETEAVTGWFLCSPFRLDLLGEKETVPTQVKFVGEEDTWRSNLQENLTLSWIVIDPTGKRAANFSSLRPVSVQQHWLTGQIEIWSVKMQSYLEAYDLWEIVAEDRPLAPLPRDATLAQIKTHTKEKTKRLLGEDFPDSRIVEKVLVTLLERFESKISFLEESKDLFTISLAELMSALQAQEQKRALRQDRIIEGAFQM</sequence>
<keyword evidence="4" id="KW-1185">Reference proteome</keyword>
<dbReference type="InterPro" id="IPR045283">
    <property type="entry name" value="AT3G44326-like"/>
</dbReference>
<dbReference type="PANTHER" id="PTHR33736:SF18">
    <property type="entry name" value="F-BOX DOMAIN-CONTAINING PROTEIN"/>
    <property type="match status" value="1"/>
</dbReference>
<evidence type="ECO:0000313" key="3">
    <source>
        <dbReference type="EMBL" id="KAA8549913.1"/>
    </source>
</evidence>
<name>A0A5J5C3E5_9ASTE</name>
<dbReference type="AlphaFoldDB" id="A0A5J5C3E5"/>
<dbReference type="Gene3D" id="1.20.1280.50">
    <property type="match status" value="1"/>
</dbReference>
<dbReference type="PANTHER" id="PTHR33736">
    <property type="entry name" value="F-BOX PROTEIN-RELATED"/>
    <property type="match status" value="1"/>
</dbReference>
<evidence type="ECO:0000259" key="1">
    <source>
        <dbReference type="Pfam" id="PF12937"/>
    </source>
</evidence>
<feature type="domain" description="F-box" evidence="1">
    <location>
        <begin position="27"/>
        <end position="63"/>
    </location>
</feature>
<evidence type="ECO:0008006" key="5">
    <source>
        <dbReference type="Google" id="ProtNLM"/>
    </source>
</evidence>
<dbReference type="InterPro" id="IPR001810">
    <property type="entry name" value="F-box_dom"/>
</dbReference>